<evidence type="ECO:0000313" key="9">
    <source>
        <dbReference type="Proteomes" id="UP000186601"/>
    </source>
</evidence>
<evidence type="ECO:0000256" key="4">
    <source>
        <dbReference type="PROSITE-ProRule" id="PRU10141"/>
    </source>
</evidence>
<dbReference type="PROSITE" id="PS00107">
    <property type="entry name" value="PROTEIN_KINASE_ATP"/>
    <property type="match status" value="1"/>
</dbReference>
<dbReference type="FunFam" id="1.10.510.10:FF:000571">
    <property type="entry name" value="Maternal embryonic leucine zipper kinase"/>
    <property type="match status" value="1"/>
</dbReference>
<dbReference type="EMBL" id="MLYV02000324">
    <property type="protein sequence ID" value="PSS10985.1"/>
    <property type="molecule type" value="Genomic_DNA"/>
</dbReference>
<dbReference type="GO" id="GO:0004672">
    <property type="term" value="F:protein kinase activity"/>
    <property type="evidence" value="ECO:0007669"/>
    <property type="project" value="InterPro"/>
</dbReference>
<evidence type="ECO:0000259" key="6">
    <source>
        <dbReference type="PROSITE" id="PS50006"/>
    </source>
</evidence>
<evidence type="ECO:0000256" key="3">
    <source>
        <dbReference type="ARBA" id="ARBA00022840"/>
    </source>
</evidence>
<dbReference type="PROSITE" id="PS50011">
    <property type="entry name" value="PROTEIN_KINASE_DOM"/>
    <property type="match status" value="1"/>
</dbReference>
<keyword evidence="3 4" id="KW-0067">ATP-binding</keyword>
<feature type="domain" description="Protein kinase" evidence="7">
    <location>
        <begin position="177"/>
        <end position="466"/>
    </location>
</feature>
<evidence type="ECO:0000259" key="7">
    <source>
        <dbReference type="PROSITE" id="PS50011"/>
    </source>
</evidence>
<dbReference type="GO" id="GO:0005524">
    <property type="term" value="F:ATP binding"/>
    <property type="evidence" value="ECO:0007669"/>
    <property type="project" value="UniProtKB-UniRule"/>
</dbReference>
<dbReference type="SMART" id="SM00240">
    <property type="entry name" value="FHA"/>
    <property type="match status" value="1"/>
</dbReference>
<proteinExistence type="inferred from homology"/>
<evidence type="ECO:0000256" key="2">
    <source>
        <dbReference type="ARBA" id="ARBA00022741"/>
    </source>
</evidence>
<feature type="region of interest" description="Disordered" evidence="5">
    <location>
        <begin position="498"/>
        <end position="530"/>
    </location>
</feature>
<dbReference type="PROSITE" id="PS00108">
    <property type="entry name" value="PROTEIN_KINASE_ST"/>
    <property type="match status" value="1"/>
</dbReference>
<dbReference type="SMART" id="SM00220">
    <property type="entry name" value="S_TKc"/>
    <property type="match status" value="1"/>
</dbReference>
<dbReference type="CDD" id="cd05117">
    <property type="entry name" value="STKc_CAMK"/>
    <property type="match status" value="1"/>
</dbReference>
<reference evidence="8 9" key="1">
    <citation type="submission" date="2018-02" db="EMBL/GenBank/DDBJ databases">
        <title>Genome sequence of the basidiomycete white-rot fungus Phlebia centrifuga.</title>
        <authorList>
            <person name="Granchi Z."/>
            <person name="Peng M."/>
            <person name="de Vries R.P."/>
            <person name="Hilden K."/>
            <person name="Makela M.R."/>
            <person name="Grigoriev I."/>
            <person name="Riley R."/>
        </authorList>
    </citation>
    <scope>NUCLEOTIDE SEQUENCE [LARGE SCALE GENOMIC DNA]</scope>
    <source>
        <strain evidence="8 9">FBCC195</strain>
    </source>
</reference>
<dbReference type="SUPFAM" id="SSF49879">
    <property type="entry name" value="SMAD/FHA domain"/>
    <property type="match status" value="1"/>
</dbReference>
<evidence type="ECO:0008006" key="10">
    <source>
        <dbReference type="Google" id="ProtNLM"/>
    </source>
</evidence>
<evidence type="ECO:0000313" key="8">
    <source>
        <dbReference type="EMBL" id="PSS10985.1"/>
    </source>
</evidence>
<evidence type="ECO:0000256" key="1">
    <source>
        <dbReference type="ARBA" id="ARBA00005575"/>
    </source>
</evidence>
<dbReference type="PROSITE" id="PS50006">
    <property type="entry name" value="FHA_DOMAIN"/>
    <property type="match status" value="1"/>
</dbReference>
<dbReference type="SUPFAM" id="SSF56112">
    <property type="entry name" value="Protein kinase-like (PK-like)"/>
    <property type="match status" value="1"/>
</dbReference>
<comment type="caution">
    <text evidence="8">The sequence shown here is derived from an EMBL/GenBank/DDBJ whole genome shotgun (WGS) entry which is preliminary data.</text>
</comment>
<dbReference type="Gene3D" id="1.10.510.10">
    <property type="entry name" value="Transferase(Phosphotransferase) domain 1"/>
    <property type="match status" value="1"/>
</dbReference>
<dbReference type="Pfam" id="PF00069">
    <property type="entry name" value="Pkinase"/>
    <property type="match status" value="1"/>
</dbReference>
<dbReference type="InterPro" id="IPR000719">
    <property type="entry name" value="Prot_kinase_dom"/>
</dbReference>
<feature type="binding site" evidence="4">
    <location>
        <position position="206"/>
    </location>
    <ligand>
        <name>ATP</name>
        <dbReference type="ChEBI" id="CHEBI:30616"/>
    </ligand>
</feature>
<dbReference type="FunFam" id="3.30.200.20:FF:000042">
    <property type="entry name" value="Aurora kinase A"/>
    <property type="match status" value="1"/>
</dbReference>
<dbReference type="OrthoDB" id="10252171at2759"/>
<dbReference type="InterPro" id="IPR008271">
    <property type="entry name" value="Ser/Thr_kinase_AS"/>
</dbReference>
<feature type="compositionally biased region" description="Low complexity" evidence="5">
    <location>
        <begin position="603"/>
        <end position="628"/>
    </location>
</feature>
<dbReference type="AlphaFoldDB" id="A0A2R6QM33"/>
<comment type="similarity">
    <text evidence="1">Belongs to the protein kinase superfamily. CAMK Ser/Thr protein kinase family. CHEK2 subfamily.</text>
</comment>
<dbReference type="PANTHER" id="PTHR24347">
    <property type="entry name" value="SERINE/THREONINE-PROTEIN KINASE"/>
    <property type="match status" value="1"/>
</dbReference>
<feature type="region of interest" description="Disordered" evidence="5">
    <location>
        <begin position="564"/>
        <end position="679"/>
    </location>
</feature>
<name>A0A2R6QM33_9APHY</name>
<dbReference type="InterPro" id="IPR000253">
    <property type="entry name" value="FHA_dom"/>
</dbReference>
<protein>
    <recommendedName>
        <fullName evidence="10">Pkinase-domain-containing protein</fullName>
    </recommendedName>
</protein>
<dbReference type="InterPro" id="IPR008984">
    <property type="entry name" value="SMAD_FHA_dom_sf"/>
</dbReference>
<accession>A0A2R6QM33</accession>
<organism evidence="8 9">
    <name type="scientific">Hermanssonia centrifuga</name>
    <dbReference type="NCBI Taxonomy" id="98765"/>
    <lineage>
        <taxon>Eukaryota</taxon>
        <taxon>Fungi</taxon>
        <taxon>Dikarya</taxon>
        <taxon>Basidiomycota</taxon>
        <taxon>Agaricomycotina</taxon>
        <taxon>Agaricomycetes</taxon>
        <taxon>Polyporales</taxon>
        <taxon>Meruliaceae</taxon>
        <taxon>Hermanssonia</taxon>
    </lineage>
</organism>
<feature type="domain" description="FHA" evidence="6">
    <location>
        <begin position="71"/>
        <end position="128"/>
    </location>
</feature>
<evidence type="ECO:0000256" key="5">
    <source>
        <dbReference type="SAM" id="MobiDB-lite"/>
    </source>
</evidence>
<dbReference type="Gene3D" id="2.60.200.20">
    <property type="match status" value="1"/>
</dbReference>
<dbReference type="STRING" id="98765.A0A2R6QM33"/>
<dbReference type="Pfam" id="PF00498">
    <property type="entry name" value="FHA"/>
    <property type="match status" value="1"/>
</dbReference>
<keyword evidence="9" id="KW-1185">Reference proteome</keyword>
<keyword evidence="2 4" id="KW-0547">Nucleotide-binding</keyword>
<dbReference type="InterPro" id="IPR011009">
    <property type="entry name" value="Kinase-like_dom_sf"/>
</dbReference>
<dbReference type="Proteomes" id="UP000186601">
    <property type="component" value="Unassembled WGS sequence"/>
</dbReference>
<gene>
    <name evidence="8" type="ORF">PHLCEN_2v3358</name>
</gene>
<dbReference type="InterPro" id="IPR017441">
    <property type="entry name" value="Protein_kinase_ATP_BS"/>
</dbReference>
<sequence>MPQSPPHPEQEDAMALDGVEEALDETQPATQVDSQDVDQSWRYADNHLWGYLIPCSSHLRRLDFMKTKATYQLGRNPNRDLNNDFIFPGLKISNVHCVIKWDGRMEKGSAVTVTDLSSNGTFINGDKIGKNRFGVLKEGNELAFGSPQPQSGSYEDYRFIFRHLAGGGPNTGLYAHYELTEELGKGSFATVMKAMSKSTGQWYACKMIHVKQVRASVRVDGNGAKERIDPYAAVHKEVQILGQLRHPNICQLKEVFSDETYINIILEWVPGGDLLDYILKKDGLQEDETQHITYQLCDALAYIHRQGIAHRDLKPENVLLTTDDPPIVKVADFGLAKAIDSLTMLRTMCGTPSYLAPEVVQQDPDEGYQQIVDSWSVGVIVFSMLTNASPFIEPTNTTDVKKKILERTIDWDILQQHNLSAAGNYHVLSNIPMFNSCVGVDFIRCLLREDPKVRMTLAHAMEHPWLASFRPLRIPVPTRDPTASPTAMPLDVSMKDIPEEDMSLDGPSSSPSHNIPGAYPGGSQQDNPRALQRRRKVLDDARERGEAPPEPTPEMILRAEIEQQQDDDQHYAGHSRPLKRKARKEDSDPLTPLPEEQEEELSLEVSPGTSANGALARRGKAVAAAEGPSGSGKGEKGRGRGKAPQLDGGGEEMEEVSPAPARRSNRLGAQAPQKAARRS</sequence>